<dbReference type="GeneID" id="103489255"/>
<keyword evidence="4" id="KW-0804">Transcription</keyword>
<evidence type="ECO:0000256" key="3">
    <source>
        <dbReference type="ARBA" id="ARBA00023125"/>
    </source>
</evidence>
<evidence type="ECO:0000256" key="1">
    <source>
        <dbReference type="ARBA" id="ARBA00004123"/>
    </source>
</evidence>
<dbReference type="PANTHER" id="PTHR31003:SF16">
    <property type="entry name" value="TRANSCRIPTION FACTOR HHO2"/>
    <property type="match status" value="1"/>
</dbReference>
<dbReference type="GO" id="GO:0003700">
    <property type="term" value="F:DNA-binding transcription factor activity"/>
    <property type="evidence" value="ECO:0007669"/>
    <property type="project" value="InterPro"/>
</dbReference>
<dbReference type="Gene3D" id="1.10.10.60">
    <property type="entry name" value="Homeodomain-like"/>
    <property type="match status" value="1"/>
</dbReference>
<dbReference type="InterPro" id="IPR044787">
    <property type="entry name" value="HHO5-like"/>
</dbReference>
<feature type="compositionally biased region" description="Basic and acidic residues" evidence="6">
    <location>
        <begin position="193"/>
        <end position="202"/>
    </location>
</feature>
<gene>
    <name evidence="9" type="primary">LOC103489255</name>
</gene>
<feature type="compositionally biased region" description="Low complexity" evidence="6">
    <location>
        <begin position="175"/>
        <end position="186"/>
    </location>
</feature>
<feature type="domain" description="HTH myb-type" evidence="7">
    <location>
        <begin position="202"/>
        <end position="262"/>
    </location>
</feature>
<dbReference type="PROSITE" id="PS51294">
    <property type="entry name" value="HTH_MYB"/>
    <property type="match status" value="1"/>
</dbReference>
<dbReference type="eggNOG" id="ENOG502QSXV">
    <property type="taxonomic scope" value="Eukaryota"/>
</dbReference>
<evidence type="ECO:0000256" key="6">
    <source>
        <dbReference type="SAM" id="MobiDB-lite"/>
    </source>
</evidence>
<accession>A0A1S3BG56</accession>
<protein>
    <submittedName>
        <fullName evidence="9">Transcription factor HHO2</fullName>
    </submittedName>
</protein>
<reference evidence="9" key="1">
    <citation type="submission" date="2025-08" db="UniProtKB">
        <authorList>
            <consortium name="RefSeq"/>
        </authorList>
    </citation>
    <scope>IDENTIFICATION</scope>
    <source>
        <tissue evidence="9">Stem</tissue>
    </source>
</reference>
<dbReference type="Pfam" id="PF26575">
    <property type="entry name" value="HHO5_N"/>
    <property type="match status" value="1"/>
</dbReference>
<dbReference type="KEGG" id="cmo:103489255"/>
<organism evidence="8 9">
    <name type="scientific">Cucumis melo</name>
    <name type="common">Muskmelon</name>
    <dbReference type="NCBI Taxonomy" id="3656"/>
    <lineage>
        <taxon>Eukaryota</taxon>
        <taxon>Viridiplantae</taxon>
        <taxon>Streptophyta</taxon>
        <taxon>Embryophyta</taxon>
        <taxon>Tracheophyta</taxon>
        <taxon>Spermatophyta</taxon>
        <taxon>Magnoliopsida</taxon>
        <taxon>eudicotyledons</taxon>
        <taxon>Gunneridae</taxon>
        <taxon>Pentapetalae</taxon>
        <taxon>rosids</taxon>
        <taxon>fabids</taxon>
        <taxon>Cucurbitales</taxon>
        <taxon>Cucurbitaceae</taxon>
        <taxon>Benincaseae</taxon>
        <taxon>Cucumis</taxon>
    </lineage>
</organism>
<keyword evidence="8" id="KW-1185">Reference proteome</keyword>
<dbReference type="GO" id="GO:0003677">
    <property type="term" value="F:DNA binding"/>
    <property type="evidence" value="ECO:0007669"/>
    <property type="project" value="UniProtKB-KW"/>
</dbReference>
<dbReference type="AlphaFoldDB" id="A0A1S3BG56"/>
<sequence>MDFVDNFLDIRVGLDLSNYADALDRERQKIQVFHRELPLCLELVTRAIDSCRQQLSGVSTESSEHTSSDRPVLEEFIPINKPCVNSHFEIEEDEQSKPGKIELGRSDWLKSAQLWNQSPDPPITEDVAKETTSSVVEVKKNGGGGAFQPFEKTTPLKTETAVVVGKTAGSSPIPEATTSSTAETASKCGGGTTKREDKESQSQRKQRRCWSSELHRRFVHALQQLGGPHVATPKQIRELMKVDGLTNDEVKSHLQKYRLHARRPTNSAMQDSGSSSAPQQFVVVGSIWVPPPPPPKYTVATTAKGRNGIYAPVATAVGRQTTAEEGKASHSGGMVHSNSPATSSCTHTTTNSPSAV</sequence>
<dbReference type="NCBIfam" id="TIGR01557">
    <property type="entry name" value="myb_SHAQKYF"/>
    <property type="match status" value="1"/>
</dbReference>
<keyword evidence="3" id="KW-0238">DNA-binding</keyword>
<dbReference type="InterPro" id="IPR017930">
    <property type="entry name" value="Myb_dom"/>
</dbReference>
<dbReference type="PANTHER" id="PTHR31003">
    <property type="entry name" value="MYB FAMILY TRANSCRIPTION FACTOR"/>
    <property type="match status" value="1"/>
</dbReference>
<dbReference type="InterPro" id="IPR006447">
    <property type="entry name" value="Myb_dom_plants"/>
</dbReference>
<dbReference type="InterPro" id="IPR009057">
    <property type="entry name" value="Homeodomain-like_sf"/>
</dbReference>
<evidence type="ECO:0000256" key="5">
    <source>
        <dbReference type="ARBA" id="ARBA00023242"/>
    </source>
</evidence>
<keyword evidence="2" id="KW-0805">Transcription regulation</keyword>
<dbReference type="RefSeq" id="XP_008446559.2">
    <property type="nucleotide sequence ID" value="XM_008448337.3"/>
</dbReference>
<dbReference type="InterPro" id="IPR058673">
    <property type="entry name" value="HHO5-like_N"/>
</dbReference>
<evidence type="ECO:0000259" key="7">
    <source>
        <dbReference type="PROSITE" id="PS51294"/>
    </source>
</evidence>
<dbReference type="Pfam" id="PF00249">
    <property type="entry name" value="Myb_DNA-binding"/>
    <property type="match status" value="1"/>
</dbReference>
<feature type="compositionally biased region" description="Polar residues" evidence="6">
    <location>
        <begin position="336"/>
        <end position="356"/>
    </location>
</feature>
<dbReference type="SUPFAM" id="SSF46689">
    <property type="entry name" value="Homeodomain-like"/>
    <property type="match status" value="1"/>
</dbReference>
<keyword evidence="5" id="KW-0539">Nucleus</keyword>
<dbReference type="InterPro" id="IPR001005">
    <property type="entry name" value="SANT/Myb"/>
</dbReference>
<evidence type="ECO:0000313" key="9">
    <source>
        <dbReference type="RefSeq" id="XP_008446559.2"/>
    </source>
</evidence>
<feature type="region of interest" description="Disordered" evidence="6">
    <location>
        <begin position="320"/>
        <end position="356"/>
    </location>
</feature>
<dbReference type="Proteomes" id="UP001652600">
    <property type="component" value="Chromosome 10"/>
</dbReference>
<feature type="region of interest" description="Disordered" evidence="6">
    <location>
        <begin position="168"/>
        <end position="210"/>
    </location>
</feature>
<dbReference type="FunCoup" id="A0A1S3BG56">
    <property type="interactions" value="576"/>
</dbReference>
<name>A0A1S3BG56_CUCME</name>
<evidence type="ECO:0000256" key="4">
    <source>
        <dbReference type="ARBA" id="ARBA00023163"/>
    </source>
</evidence>
<evidence type="ECO:0000313" key="8">
    <source>
        <dbReference type="Proteomes" id="UP001652600"/>
    </source>
</evidence>
<proteinExistence type="predicted"/>
<evidence type="ECO:0000256" key="2">
    <source>
        <dbReference type="ARBA" id="ARBA00023015"/>
    </source>
</evidence>
<comment type="subcellular location">
    <subcellularLocation>
        <location evidence="1">Nucleus</location>
    </subcellularLocation>
</comment>
<dbReference type="InParanoid" id="A0A1S3BG56"/>
<dbReference type="GO" id="GO:0005634">
    <property type="term" value="C:nucleus"/>
    <property type="evidence" value="ECO:0007669"/>
    <property type="project" value="UniProtKB-SubCell"/>
</dbReference>